<feature type="compositionally biased region" description="Polar residues" evidence="1">
    <location>
        <begin position="27"/>
        <end position="36"/>
    </location>
</feature>
<dbReference type="OrthoDB" id="10257471at2759"/>
<dbReference type="EMBL" id="NBIV01000023">
    <property type="protein sequence ID" value="PXF47517.1"/>
    <property type="molecule type" value="Genomic_DNA"/>
</dbReference>
<dbReference type="InterPro" id="IPR032675">
    <property type="entry name" value="LRR_dom_sf"/>
</dbReference>
<dbReference type="GO" id="GO:0019005">
    <property type="term" value="C:SCF ubiquitin ligase complex"/>
    <property type="evidence" value="ECO:0007669"/>
    <property type="project" value="TreeGrafter"/>
</dbReference>
<reference evidence="3 4" key="1">
    <citation type="journal article" date="2018" name="Mol. Biol. Evol.">
        <title>Analysis of the draft genome of the red seaweed Gracilariopsis chorda provides insights into genome size evolution in Rhodophyta.</title>
        <authorList>
            <person name="Lee J."/>
            <person name="Yang E.C."/>
            <person name="Graf L."/>
            <person name="Yang J.H."/>
            <person name="Qiu H."/>
            <person name="Zel Zion U."/>
            <person name="Chan C.X."/>
            <person name="Stephens T.G."/>
            <person name="Weber A.P.M."/>
            <person name="Boo G.H."/>
            <person name="Boo S.M."/>
            <person name="Kim K.M."/>
            <person name="Shin Y."/>
            <person name="Jung M."/>
            <person name="Lee S.J."/>
            <person name="Yim H.S."/>
            <person name="Lee J.H."/>
            <person name="Bhattacharya D."/>
            <person name="Yoon H.S."/>
        </authorList>
    </citation>
    <scope>NUCLEOTIDE SEQUENCE [LARGE SCALE GENOMIC DNA]</scope>
    <source>
        <strain evidence="3 4">SKKU-2015</strain>
        <tissue evidence="3">Whole body</tissue>
    </source>
</reference>
<dbReference type="AlphaFoldDB" id="A0A2V3J0R2"/>
<evidence type="ECO:0000313" key="4">
    <source>
        <dbReference type="Proteomes" id="UP000247409"/>
    </source>
</evidence>
<gene>
    <name evidence="3" type="ORF">BWQ96_02661</name>
</gene>
<proteinExistence type="predicted"/>
<dbReference type="PANTHER" id="PTHR13318">
    <property type="entry name" value="PARTNER OF PAIRED, ISOFORM B-RELATED"/>
    <property type="match status" value="1"/>
</dbReference>
<dbReference type="STRING" id="448386.A0A2V3J0R2"/>
<organism evidence="3 4">
    <name type="scientific">Gracilariopsis chorda</name>
    <dbReference type="NCBI Taxonomy" id="448386"/>
    <lineage>
        <taxon>Eukaryota</taxon>
        <taxon>Rhodophyta</taxon>
        <taxon>Florideophyceae</taxon>
        <taxon>Rhodymeniophycidae</taxon>
        <taxon>Gracilariales</taxon>
        <taxon>Gracilariaceae</taxon>
        <taxon>Gracilariopsis</taxon>
    </lineage>
</organism>
<dbReference type="InterPro" id="IPR006553">
    <property type="entry name" value="Leu-rich_rpt_Cys-con_subtyp"/>
</dbReference>
<keyword evidence="4" id="KW-1185">Reference proteome</keyword>
<dbReference type="GO" id="GO:0031146">
    <property type="term" value="P:SCF-dependent proteasomal ubiquitin-dependent protein catabolic process"/>
    <property type="evidence" value="ECO:0007669"/>
    <property type="project" value="TreeGrafter"/>
</dbReference>
<accession>A0A2V3J0R2</accession>
<evidence type="ECO:0000313" key="3">
    <source>
        <dbReference type="EMBL" id="PXF47517.1"/>
    </source>
</evidence>
<sequence>MTWFASLWERVFAHAWRLLFRRRRPDSSQPPVTNAPQEKKKHSPERPALLSLPDDVLLEIIYRLTHSPHPTRTNSMNLVEQHTYKNGLPLATTCTKLASVFYNSLDNVCLSSTNVNDAAIQSLATNASDALRRLVLRDCHVSNNSLFALKNAPYLRSLDLSFVRSIDHVGLTAFCNAAAPRLTTLLLRLCPGVNDAAMNAVAKCRQLHTLDVSYCKQLTDTGIRRVVSGCGSSLRLLAVAHIPCLTDQSFAAIGTYCTNLLQLCARGLQFVTDIGFASLCEGVGKGVEGIDVTACNGLTRDATLSSLRLHCPKIYTHIMPAFAARSLRQIIISTLRQNIFIVHGSDPTSGNETVHTVLIDNGDIVSASLLSSGTIDLSLLGVVLCKSYGSGLNDDTKKMLEIDYGIPTISLTD</sequence>
<evidence type="ECO:0000256" key="1">
    <source>
        <dbReference type="SAM" id="MobiDB-lite"/>
    </source>
</evidence>
<dbReference type="Pfam" id="PF25372">
    <property type="entry name" value="DUF7885"/>
    <property type="match status" value="1"/>
</dbReference>
<dbReference type="SUPFAM" id="SSF52047">
    <property type="entry name" value="RNI-like"/>
    <property type="match status" value="1"/>
</dbReference>
<protein>
    <submittedName>
        <fullName evidence="3">F-box/LRR-repeat protein 2</fullName>
    </submittedName>
</protein>
<dbReference type="SMART" id="SM00367">
    <property type="entry name" value="LRR_CC"/>
    <property type="match status" value="6"/>
</dbReference>
<dbReference type="InterPro" id="IPR057207">
    <property type="entry name" value="FBXL15_LRR"/>
</dbReference>
<name>A0A2V3J0R2_9FLOR</name>
<evidence type="ECO:0000259" key="2">
    <source>
        <dbReference type="Pfam" id="PF25372"/>
    </source>
</evidence>
<dbReference type="Gene3D" id="3.80.10.10">
    <property type="entry name" value="Ribonuclease Inhibitor"/>
    <property type="match status" value="2"/>
</dbReference>
<feature type="domain" description="F-box/LRR-repeat protein 15-like leucin rich repeat" evidence="2">
    <location>
        <begin position="177"/>
        <end position="314"/>
    </location>
</feature>
<dbReference type="Proteomes" id="UP000247409">
    <property type="component" value="Unassembled WGS sequence"/>
</dbReference>
<feature type="region of interest" description="Disordered" evidence="1">
    <location>
        <begin position="25"/>
        <end position="47"/>
    </location>
</feature>
<comment type="caution">
    <text evidence="3">The sequence shown here is derived from an EMBL/GenBank/DDBJ whole genome shotgun (WGS) entry which is preliminary data.</text>
</comment>